<dbReference type="PROSITE" id="PS01033">
    <property type="entry name" value="GLOBIN"/>
    <property type="match status" value="1"/>
</dbReference>
<comment type="cofactor">
    <cofactor evidence="2">
        <name>FAD</name>
        <dbReference type="ChEBI" id="CHEBI:57692"/>
    </cofactor>
</comment>
<dbReference type="InterPro" id="IPR017927">
    <property type="entry name" value="FAD-bd_FR_type"/>
</dbReference>
<feature type="domain" description="FAD-binding FR-type" evidence="13">
    <location>
        <begin position="142"/>
        <end position="242"/>
    </location>
</feature>
<keyword evidence="6" id="KW-0521">NADP</keyword>
<dbReference type="PRINTS" id="PR00410">
    <property type="entry name" value="PHEHYDRXLASE"/>
</dbReference>
<comment type="similarity">
    <text evidence="3">In the C-terminal section; belongs to the flavoprotein pyridine nucleotide cytochrome reductase family.</text>
</comment>
<evidence type="ECO:0000256" key="1">
    <source>
        <dbReference type="ARBA" id="ARBA00001970"/>
    </source>
</evidence>
<dbReference type="GO" id="GO:0019825">
    <property type="term" value="F:oxygen binding"/>
    <property type="evidence" value="ECO:0007669"/>
    <property type="project" value="InterPro"/>
</dbReference>
<keyword evidence="5" id="KW-0479">Metal-binding</keyword>
<evidence type="ECO:0000259" key="12">
    <source>
        <dbReference type="PROSITE" id="PS01033"/>
    </source>
</evidence>
<dbReference type="SUPFAM" id="SSF63380">
    <property type="entry name" value="Riboflavin synthase domain-like"/>
    <property type="match status" value="1"/>
</dbReference>
<evidence type="ECO:0000256" key="6">
    <source>
        <dbReference type="ARBA" id="ARBA00022857"/>
    </source>
</evidence>
<dbReference type="InterPro" id="IPR017938">
    <property type="entry name" value="Riboflavin_synthase-like_b-brl"/>
</dbReference>
<dbReference type="Pfam" id="PF00970">
    <property type="entry name" value="FAD_binding_6"/>
    <property type="match status" value="1"/>
</dbReference>
<feature type="compositionally biased region" description="Gly residues" evidence="11">
    <location>
        <begin position="330"/>
        <end position="339"/>
    </location>
</feature>
<comment type="catalytic activity">
    <reaction evidence="10">
        <text>2 nitric oxide + NADPH + 2 O2 = 2 nitrate + NADP(+) + H(+)</text>
        <dbReference type="Rhea" id="RHEA:19465"/>
        <dbReference type="ChEBI" id="CHEBI:15378"/>
        <dbReference type="ChEBI" id="CHEBI:15379"/>
        <dbReference type="ChEBI" id="CHEBI:16480"/>
        <dbReference type="ChEBI" id="CHEBI:17632"/>
        <dbReference type="ChEBI" id="CHEBI:57783"/>
        <dbReference type="ChEBI" id="CHEBI:58349"/>
        <dbReference type="EC" id="1.14.12.17"/>
    </reaction>
</comment>
<dbReference type="InterPro" id="IPR008333">
    <property type="entry name" value="Cbr1-like_FAD-bd_dom"/>
</dbReference>
<dbReference type="SUPFAM" id="SSF52343">
    <property type="entry name" value="Ferredoxin reductase-like, C-terminal NADP-linked domain"/>
    <property type="match status" value="2"/>
</dbReference>
<evidence type="ECO:0000256" key="3">
    <source>
        <dbReference type="ARBA" id="ARBA00006401"/>
    </source>
</evidence>
<evidence type="ECO:0000256" key="2">
    <source>
        <dbReference type="ARBA" id="ARBA00001974"/>
    </source>
</evidence>
<dbReference type="RefSeq" id="WP_369235734.1">
    <property type="nucleotide sequence ID" value="NZ_CP163435.1"/>
</dbReference>
<evidence type="ECO:0000256" key="9">
    <source>
        <dbReference type="ARBA" id="ARBA00048649"/>
    </source>
</evidence>
<dbReference type="PANTHER" id="PTHR47354:SF5">
    <property type="entry name" value="PROTEIN RFBI"/>
    <property type="match status" value="1"/>
</dbReference>
<sequence>MDPEILRSSFAVVERRAEFAVKYFYSHLFRHNPDVRGLFPLDFPEDMERQRDRLFAALTHVVERLEDPALPHYLRDLGRDHRKYLAEPDHYAAVGASLIAAFATVSGSAWNAEVEKTWSEAYGAITNVMLQGAWEAQHEGEPPWWDAEVVARTRYGDDLVLLTLRPHRPLPHTPGQYVSVNCPHLPGIWRPYSLANAPRADHTVDLHISLVEDGVLSTALVRQTRKGDTLRLGAPGGSLVLRAPEGRPLTFIAAGTGWAPVKALLEQLAEGYEEREEHEAYEEYGERDGVGTGAAGGADEAGGIGGAGTAGGSGGAASAGTADGGGGAVRAGGAAGSPGGPAAPGARGAARRPTGLRNTGSRDSAPEARLFLVARDTSSLYDRSAVERLQARLPWLAVTFITPAPGRPKAQATERLLTALGNRANWARHDVYLAGPPKLVEEIGEALPTLGTAPERIFHDILPPTGQSRTRPLGTAEWLLDRPQPNWHNPSGRAPNA</sequence>
<dbReference type="Gene3D" id="3.40.50.80">
    <property type="entry name" value="Nucleotide-binding domain of ferredoxin-NADP reductase (FNR) module"/>
    <property type="match status" value="1"/>
</dbReference>
<protein>
    <recommendedName>
        <fullName evidence="4">nitric oxide dioxygenase</fullName>
        <ecNumber evidence="4">1.14.12.17</ecNumber>
    </recommendedName>
</protein>
<dbReference type="EC" id="1.14.12.17" evidence="4"/>
<evidence type="ECO:0000256" key="7">
    <source>
        <dbReference type="ARBA" id="ARBA00023014"/>
    </source>
</evidence>
<keyword evidence="7" id="KW-0411">Iron-sulfur</keyword>
<dbReference type="GO" id="GO:0008941">
    <property type="term" value="F:nitric oxide dioxygenase NAD(P)H activity"/>
    <property type="evidence" value="ECO:0007669"/>
    <property type="project" value="UniProtKB-EC"/>
</dbReference>
<evidence type="ECO:0000256" key="11">
    <source>
        <dbReference type="SAM" id="MobiDB-lite"/>
    </source>
</evidence>
<keyword evidence="8" id="KW-0520">NAD</keyword>
<keyword evidence="5" id="KW-0001">2Fe-2S</keyword>
<dbReference type="InterPro" id="IPR012292">
    <property type="entry name" value="Globin/Proto"/>
</dbReference>
<comment type="cofactor">
    <cofactor evidence="1">
        <name>heme b</name>
        <dbReference type="ChEBI" id="CHEBI:60344"/>
    </cofactor>
</comment>
<feature type="compositionally biased region" description="Acidic residues" evidence="11">
    <location>
        <begin position="273"/>
        <end position="283"/>
    </location>
</feature>
<organism evidence="14">
    <name type="scientific">Streptomyces sp. R21</name>
    <dbReference type="NCBI Taxonomy" id="3238627"/>
    <lineage>
        <taxon>Bacteria</taxon>
        <taxon>Bacillati</taxon>
        <taxon>Actinomycetota</taxon>
        <taxon>Actinomycetes</taxon>
        <taxon>Kitasatosporales</taxon>
        <taxon>Streptomycetaceae</taxon>
        <taxon>Streptomyces</taxon>
    </lineage>
</organism>
<dbReference type="InterPro" id="IPR009050">
    <property type="entry name" value="Globin-like_sf"/>
</dbReference>
<feature type="domain" description="Globin" evidence="12">
    <location>
        <begin position="1"/>
        <end position="134"/>
    </location>
</feature>
<dbReference type="SUPFAM" id="SSF46458">
    <property type="entry name" value="Globin-like"/>
    <property type="match status" value="1"/>
</dbReference>
<evidence type="ECO:0000259" key="13">
    <source>
        <dbReference type="PROSITE" id="PS51384"/>
    </source>
</evidence>
<evidence type="ECO:0000256" key="8">
    <source>
        <dbReference type="ARBA" id="ARBA00023027"/>
    </source>
</evidence>
<feature type="region of interest" description="Disordered" evidence="11">
    <location>
        <begin position="273"/>
        <end position="298"/>
    </location>
</feature>
<evidence type="ECO:0000313" key="14">
    <source>
        <dbReference type="EMBL" id="XDQ28058.1"/>
    </source>
</evidence>
<evidence type="ECO:0000256" key="4">
    <source>
        <dbReference type="ARBA" id="ARBA00012229"/>
    </source>
</evidence>
<dbReference type="InterPro" id="IPR000971">
    <property type="entry name" value="Globin"/>
</dbReference>
<comment type="catalytic activity">
    <reaction evidence="9">
        <text>2 nitric oxide + NADH + 2 O2 = 2 nitrate + NAD(+) + H(+)</text>
        <dbReference type="Rhea" id="RHEA:19469"/>
        <dbReference type="ChEBI" id="CHEBI:15378"/>
        <dbReference type="ChEBI" id="CHEBI:15379"/>
        <dbReference type="ChEBI" id="CHEBI:16480"/>
        <dbReference type="ChEBI" id="CHEBI:17632"/>
        <dbReference type="ChEBI" id="CHEBI:57540"/>
        <dbReference type="ChEBI" id="CHEBI:57945"/>
        <dbReference type="EC" id="1.14.12.17"/>
    </reaction>
</comment>
<dbReference type="Gene3D" id="2.40.30.10">
    <property type="entry name" value="Translation factors"/>
    <property type="match status" value="1"/>
</dbReference>
<name>A0AB39PGA1_9ACTN</name>
<dbReference type="GO" id="GO:0020037">
    <property type="term" value="F:heme binding"/>
    <property type="evidence" value="ECO:0007669"/>
    <property type="project" value="InterPro"/>
</dbReference>
<proteinExistence type="inferred from homology"/>
<dbReference type="EMBL" id="CP163435">
    <property type="protein sequence ID" value="XDQ28058.1"/>
    <property type="molecule type" value="Genomic_DNA"/>
</dbReference>
<dbReference type="PANTHER" id="PTHR47354">
    <property type="entry name" value="NADH OXIDOREDUCTASE HCR"/>
    <property type="match status" value="1"/>
</dbReference>
<dbReference type="Gene3D" id="1.10.490.10">
    <property type="entry name" value="Globins"/>
    <property type="match status" value="1"/>
</dbReference>
<keyword evidence="5" id="KW-0408">Iron</keyword>
<reference evidence="14" key="1">
    <citation type="submission" date="2024-07" db="EMBL/GenBank/DDBJ databases">
        <authorList>
            <person name="Yu S.T."/>
        </authorList>
    </citation>
    <scope>NUCLEOTIDE SEQUENCE</scope>
    <source>
        <strain evidence="14">R21</strain>
    </source>
</reference>
<dbReference type="AlphaFoldDB" id="A0AB39PGA1"/>
<dbReference type="Pfam" id="PF00042">
    <property type="entry name" value="Globin"/>
    <property type="match status" value="1"/>
</dbReference>
<evidence type="ECO:0000256" key="10">
    <source>
        <dbReference type="ARBA" id="ARBA00049433"/>
    </source>
</evidence>
<dbReference type="PROSITE" id="PS51384">
    <property type="entry name" value="FAD_FR"/>
    <property type="match status" value="1"/>
</dbReference>
<dbReference type="InterPro" id="IPR050415">
    <property type="entry name" value="MRET"/>
</dbReference>
<gene>
    <name evidence="14" type="ORF">AB5J56_26665</name>
</gene>
<evidence type="ECO:0000256" key="5">
    <source>
        <dbReference type="ARBA" id="ARBA00022714"/>
    </source>
</evidence>
<dbReference type="InterPro" id="IPR039261">
    <property type="entry name" value="FNR_nucleotide-bd"/>
</dbReference>
<feature type="region of interest" description="Disordered" evidence="11">
    <location>
        <begin position="330"/>
        <end position="363"/>
    </location>
</feature>
<accession>A0AB39PGA1</accession>
<dbReference type="CDD" id="cd19753">
    <property type="entry name" value="Mb-like_oxidoreductase"/>
    <property type="match status" value="1"/>
</dbReference>
<dbReference type="GO" id="GO:0051537">
    <property type="term" value="F:2 iron, 2 sulfur cluster binding"/>
    <property type="evidence" value="ECO:0007669"/>
    <property type="project" value="UniProtKB-KW"/>
</dbReference>